<dbReference type="GO" id="GO:0015871">
    <property type="term" value="P:choline transport"/>
    <property type="evidence" value="ECO:0007669"/>
    <property type="project" value="TreeGrafter"/>
</dbReference>
<dbReference type="FunFam" id="1.10.3720.10:FF:000001">
    <property type="entry name" value="Glycine betaine ABC transporter, permease"/>
    <property type="match status" value="1"/>
</dbReference>
<comment type="similarity">
    <text evidence="7">Belongs to the binding-protein-dependent transport system permease family.</text>
</comment>
<feature type="transmembrane region" description="Helical" evidence="7">
    <location>
        <begin position="40"/>
        <end position="65"/>
    </location>
</feature>
<dbReference type="Pfam" id="PF00528">
    <property type="entry name" value="BPD_transp_1"/>
    <property type="match status" value="1"/>
</dbReference>
<feature type="domain" description="ABC transmembrane type-1" evidence="8">
    <location>
        <begin position="93"/>
        <end position="272"/>
    </location>
</feature>
<dbReference type="AlphaFoldDB" id="A0A4R3UPM4"/>
<accession>A0A4R3UPM4</accession>
<dbReference type="RefSeq" id="WP_132478319.1">
    <property type="nucleotide sequence ID" value="NZ_JBEBWM010000052.1"/>
</dbReference>
<dbReference type="PANTHER" id="PTHR47737">
    <property type="entry name" value="GLYCINE BETAINE/PROLINE BETAINE TRANSPORT SYSTEM PERMEASE PROTEIN PROW"/>
    <property type="match status" value="1"/>
</dbReference>
<feature type="transmembrane region" description="Helical" evidence="7">
    <location>
        <begin position="141"/>
        <end position="167"/>
    </location>
</feature>
<evidence type="ECO:0000313" key="10">
    <source>
        <dbReference type="Proteomes" id="UP000294692"/>
    </source>
</evidence>
<dbReference type="Gene3D" id="1.10.3720.10">
    <property type="entry name" value="MetI-like"/>
    <property type="match status" value="1"/>
</dbReference>
<name>A0A4R3UPM4_9BURK</name>
<feature type="transmembrane region" description="Helical" evidence="7">
    <location>
        <begin position="97"/>
        <end position="121"/>
    </location>
</feature>
<comment type="subcellular location">
    <subcellularLocation>
        <location evidence="1 7">Cell membrane</location>
        <topology evidence="1 7">Multi-pass membrane protein</topology>
    </subcellularLocation>
</comment>
<reference evidence="9 10" key="1">
    <citation type="submission" date="2019-03" db="EMBL/GenBank/DDBJ databases">
        <title>Genomic Encyclopedia of Type Strains, Phase IV (KMG-IV): sequencing the most valuable type-strain genomes for metagenomic binning, comparative biology and taxonomic classification.</title>
        <authorList>
            <person name="Goeker M."/>
        </authorList>
    </citation>
    <scope>NUCLEOTIDE SEQUENCE [LARGE SCALE GENOMIC DNA]</scope>
    <source>
        <strain evidence="9 10">DSM 100048</strain>
    </source>
</reference>
<keyword evidence="10" id="KW-1185">Reference proteome</keyword>
<evidence type="ECO:0000256" key="3">
    <source>
        <dbReference type="ARBA" id="ARBA00022475"/>
    </source>
</evidence>
<sequence>MFPEIIAPRALRAPIDEFVGGLVAEYSDLLRALTQPLLDLLIWIEALVRQSPWWAVVIATVVLAWAASRRIGFSIAMGALLCVVGAIGLWDATMQTLALMIVAVFLSVAIGIPMGILMASFKWVRSVMMPVLDIMQTMPSFVYLIPVVMLFNLGKIAALIATVIYAVPPVIRLTDLGIRLVDSEVLEASRAFGASRTRQLFGVQLPLAMPNIMAGINQTTMMALAMVVIASMIGARGLGYEVLQGINRLQVGRGLLAGLGIVILAVIFDRITQSFGQRHSRKGERQ</sequence>
<feature type="transmembrane region" description="Helical" evidence="7">
    <location>
        <begin position="251"/>
        <end position="272"/>
    </location>
</feature>
<evidence type="ECO:0000256" key="5">
    <source>
        <dbReference type="ARBA" id="ARBA00022989"/>
    </source>
</evidence>
<dbReference type="GO" id="GO:0015226">
    <property type="term" value="F:carnitine transmembrane transporter activity"/>
    <property type="evidence" value="ECO:0007669"/>
    <property type="project" value="TreeGrafter"/>
</dbReference>
<keyword evidence="4 7" id="KW-0812">Transmembrane</keyword>
<feature type="transmembrane region" description="Helical" evidence="7">
    <location>
        <begin position="219"/>
        <end position="239"/>
    </location>
</feature>
<feature type="transmembrane region" description="Helical" evidence="7">
    <location>
        <begin position="71"/>
        <end position="90"/>
    </location>
</feature>
<dbReference type="GO" id="GO:0005275">
    <property type="term" value="F:amine transmembrane transporter activity"/>
    <property type="evidence" value="ECO:0007669"/>
    <property type="project" value="TreeGrafter"/>
</dbReference>
<evidence type="ECO:0000256" key="1">
    <source>
        <dbReference type="ARBA" id="ARBA00004651"/>
    </source>
</evidence>
<keyword evidence="6 7" id="KW-0472">Membrane</keyword>
<evidence type="ECO:0000256" key="7">
    <source>
        <dbReference type="RuleBase" id="RU363032"/>
    </source>
</evidence>
<dbReference type="EMBL" id="SMBX01000015">
    <property type="protein sequence ID" value="TCU92238.1"/>
    <property type="molecule type" value="Genomic_DNA"/>
</dbReference>
<gene>
    <name evidence="9" type="ORF">EV686_11527</name>
</gene>
<evidence type="ECO:0000313" key="9">
    <source>
        <dbReference type="EMBL" id="TCU92238.1"/>
    </source>
</evidence>
<dbReference type="SUPFAM" id="SSF161098">
    <property type="entry name" value="MetI-like"/>
    <property type="match status" value="1"/>
</dbReference>
<protein>
    <submittedName>
        <fullName evidence="9">Glycine betaine/proline transport system permease protein</fullName>
    </submittedName>
</protein>
<dbReference type="InterPro" id="IPR000515">
    <property type="entry name" value="MetI-like"/>
</dbReference>
<keyword evidence="5 7" id="KW-1133">Transmembrane helix</keyword>
<dbReference type="OrthoDB" id="9806809at2"/>
<comment type="caution">
    <text evidence="9">The sequence shown here is derived from an EMBL/GenBank/DDBJ whole genome shotgun (WGS) entry which is preliminary data.</text>
</comment>
<evidence type="ECO:0000256" key="4">
    <source>
        <dbReference type="ARBA" id="ARBA00022692"/>
    </source>
</evidence>
<dbReference type="InterPro" id="IPR035906">
    <property type="entry name" value="MetI-like_sf"/>
</dbReference>
<organism evidence="9 10">
    <name type="scientific">Paracandidimonas soli</name>
    <dbReference type="NCBI Taxonomy" id="1917182"/>
    <lineage>
        <taxon>Bacteria</taxon>
        <taxon>Pseudomonadati</taxon>
        <taxon>Pseudomonadota</taxon>
        <taxon>Betaproteobacteria</taxon>
        <taxon>Burkholderiales</taxon>
        <taxon>Alcaligenaceae</taxon>
        <taxon>Paracandidimonas</taxon>
    </lineage>
</organism>
<keyword evidence="2 7" id="KW-0813">Transport</keyword>
<evidence type="ECO:0000259" key="8">
    <source>
        <dbReference type="PROSITE" id="PS50928"/>
    </source>
</evidence>
<dbReference type="GO" id="GO:0031460">
    <property type="term" value="P:glycine betaine transport"/>
    <property type="evidence" value="ECO:0007669"/>
    <property type="project" value="TreeGrafter"/>
</dbReference>
<dbReference type="Proteomes" id="UP000294692">
    <property type="component" value="Unassembled WGS sequence"/>
</dbReference>
<keyword evidence="3" id="KW-1003">Cell membrane</keyword>
<dbReference type="PANTHER" id="PTHR47737:SF1">
    <property type="entry name" value="GLYCINE BETAINE_PROLINE BETAINE TRANSPORT SYSTEM PERMEASE PROTEIN PROW"/>
    <property type="match status" value="1"/>
</dbReference>
<proteinExistence type="inferred from homology"/>
<evidence type="ECO:0000256" key="2">
    <source>
        <dbReference type="ARBA" id="ARBA00022448"/>
    </source>
</evidence>
<dbReference type="CDD" id="cd06261">
    <property type="entry name" value="TM_PBP2"/>
    <property type="match status" value="1"/>
</dbReference>
<dbReference type="PROSITE" id="PS50928">
    <property type="entry name" value="ABC_TM1"/>
    <property type="match status" value="1"/>
</dbReference>
<evidence type="ECO:0000256" key="6">
    <source>
        <dbReference type="ARBA" id="ARBA00023136"/>
    </source>
</evidence>
<dbReference type="GO" id="GO:0043190">
    <property type="term" value="C:ATP-binding cassette (ABC) transporter complex"/>
    <property type="evidence" value="ECO:0007669"/>
    <property type="project" value="TreeGrafter"/>
</dbReference>